<keyword evidence="2" id="KW-1185">Reference proteome</keyword>
<sequence length="55" mass="6286">LISHPYHTEIRIDITDLLTRTILILICQTPDHNTCSAGQESRNKTFGKRNPEPVQ</sequence>
<dbReference type="EMBL" id="CAJVQC010077461">
    <property type="protein sequence ID" value="CAG8815590.1"/>
    <property type="molecule type" value="Genomic_DNA"/>
</dbReference>
<protein>
    <submittedName>
        <fullName evidence="1">29304_t:CDS:1</fullName>
    </submittedName>
</protein>
<name>A0ACA9RXC6_9GLOM</name>
<feature type="non-terminal residue" evidence="1">
    <location>
        <position position="55"/>
    </location>
</feature>
<comment type="caution">
    <text evidence="1">The sequence shown here is derived from an EMBL/GenBank/DDBJ whole genome shotgun (WGS) entry which is preliminary data.</text>
</comment>
<dbReference type="Proteomes" id="UP000789920">
    <property type="component" value="Unassembled WGS sequence"/>
</dbReference>
<feature type="non-terminal residue" evidence="1">
    <location>
        <position position="1"/>
    </location>
</feature>
<reference evidence="1" key="1">
    <citation type="submission" date="2021-06" db="EMBL/GenBank/DDBJ databases">
        <authorList>
            <person name="Kallberg Y."/>
            <person name="Tangrot J."/>
            <person name="Rosling A."/>
        </authorList>
    </citation>
    <scope>NUCLEOTIDE SEQUENCE</scope>
    <source>
        <strain evidence="1">MA461A</strain>
    </source>
</reference>
<gene>
    <name evidence="1" type="ORF">RPERSI_LOCUS24259</name>
</gene>
<evidence type="ECO:0000313" key="2">
    <source>
        <dbReference type="Proteomes" id="UP000789920"/>
    </source>
</evidence>
<proteinExistence type="predicted"/>
<accession>A0ACA9RXC6</accession>
<evidence type="ECO:0000313" key="1">
    <source>
        <dbReference type="EMBL" id="CAG8815590.1"/>
    </source>
</evidence>
<organism evidence="1 2">
    <name type="scientific">Racocetra persica</name>
    <dbReference type="NCBI Taxonomy" id="160502"/>
    <lineage>
        <taxon>Eukaryota</taxon>
        <taxon>Fungi</taxon>
        <taxon>Fungi incertae sedis</taxon>
        <taxon>Mucoromycota</taxon>
        <taxon>Glomeromycotina</taxon>
        <taxon>Glomeromycetes</taxon>
        <taxon>Diversisporales</taxon>
        <taxon>Gigasporaceae</taxon>
        <taxon>Racocetra</taxon>
    </lineage>
</organism>